<dbReference type="EMBL" id="HBHW01012459">
    <property type="protein sequence ID" value="CAE0041763.1"/>
    <property type="molecule type" value="Transcribed_RNA"/>
</dbReference>
<dbReference type="Pfam" id="PF01535">
    <property type="entry name" value="PPR"/>
    <property type="match status" value="1"/>
</dbReference>
<feature type="repeat" description="PPR" evidence="2">
    <location>
        <begin position="424"/>
        <end position="458"/>
    </location>
</feature>
<protein>
    <recommendedName>
        <fullName evidence="4">Pentacotripeptide-repeat region of PRORP domain-containing protein</fullName>
    </recommendedName>
</protein>
<accession>A0A7S3EAE7</accession>
<reference evidence="3" key="1">
    <citation type="submission" date="2021-01" db="EMBL/GenBank/DDBJ databases">
        <authorList>
            <person name="Corre E."/>
            <person name="Pelletier E."/>
            <person name="Niang G."/>
            <person name="Scheremetjew M."/>
            <person name="Finn R."/>
            <person name="Kale V."/>
            <person name="Holt S."/>
            <person name="Cochrane G."/>
            <person name="Meng A."/>
            <person name="Brown T."/>
            <person name="Cohen L."/>
        </authorList>
    </citation>
    <scope>NUCLEOTIDE SEQUENCE</scope>
    <source>
        <strain evidence="3">CCMP 769</strain>
    </source>
</reference>
<dbReference type="PANTHER" id="PTHR47447">
    <property type="entry name" value="OS03G0856100 PROTEIN"/>
    <property type="match status" value="1"/>
</dbReference>
<dbReference type="PANTHER" id="PTHR47447:SF17">
    <property type="entry name" value="OS12G0638900 PROTEIN"/>
    <property type="match status" value="1"/>
</dbReference>
<dbReference type="Gene3D" id="1.25.40.10">
    <property type="entry name" value="Tetratricopeptide repeat domain"/>
    <property type="match status" value="4"/>
</dbReference>
<keyword evidence="1" id="KW-0677">Repeat</keyword>
<sequence length="1157" mass="129712">MRGIIEFRLQYAVRNPSLRQSPITGARSLSSLAVDISTPAAAEELRVAVEGTKGNLVRLLRLFENRKKCIGVKNQKQVAKELLLETSRSYGSMTTIQLFHLLKRGSPAFIVPEHYDLVTASCKRAGDATSAVELLSDMSKRGFDLTTATVVQTAQVVAEHGDSRLNNTLLKMLDDFGLASDPRLIPSFVHAAVAKGNIEIAWKRFQEMDSNDRPLPLYQGLIRLCAEKQQPRLLEELELALNRSNKVTDNSVLFELVKAHTDLCQLEELKKYSRIIERRSYNPDSRIYSVLMQAAIIAGKLDEAESISASVKRAGIPEQPEYHGQLLQLQVRRGKVKKSDEIEQFMLEHKADQNHAAVRSSKIFSLAMLGDKQGVSHLLEDPATGADVHALSWDAALEGSGQNGDLVWMEGLVLEAERRGLKLTRRTYLNLLKGYSRAGKLEICLDVLDEARRMGLNLGPEQHACLVTARARGGDIPGAIELFIKNASWSREAANAILLATSTENEREAKSWFHRMKQGVGVDDTSYNCMLDMSSSIGDVTGISELAEQMKESKRNTAETIKKAQWRANLRRRDYNWSAEQIEGKEKEGKGAPAELLLLHLEMLLKSGRHEEASLVLDKLRSADDAPRLNAYHMLFRNLRLRGASVDSCLACLRDMDEQFLRPDLQCLDEIVLLSAESDNVGALHRVLSHFKVRYNLAPNRATRLRVVRALVKAGLQTKVMQVFDEMIPDEPEENQVLLFDDDRLIALCLTDELFEAKQCMTKLMSSGVDLMSDSSAEEFTSLLARHGEIKEAIDFMEQQAKVSRTRANVVYSALQRQALGEFKAVSPRRWKRQSFANARDAAWTALVVRSIGKGSMESIDQLITEAEGHGCRMDPIAYQVVLEAAAQKISSAKAPKRKVKLFDYATSLHKRMRDSNVQETVDTYLILLDLYSSEPRQPRKLLSIERVPERMRLAGLTPTDEIFAAMIVAFGRQGALDQAEALYWSLEERSAGVTQAIMRALNGAKRWRDVLVIFNRAGDGPQSNLNEAALVQVVMAHADHEKDPAGLRGLIKEMEGRGLPVSRAVRRVFIRALGRLGQADAAYEETCATLFTDPHEAEELFKAALHSARYRPDLKLKLLRQFSVRYPRKNWESFDLFLDPNSIVEPEDFEDDEADL</sequence>
<evidence type="ECO:0000313" key="3">
    <source>
        <dbReference type="EMBL" id="CAE0041763.1"/>
    </source>
</evidence>
<evidence type="ECO:0008006" key="4">
    <source>
        <dbReference type="Google" id="ProtNLM"/>
    </source>
</evidence>
<evidence type="ECO:0000256" key="1">
    <source>
        <dbReference type="ARBA" id="ARBA00022737"/>
    </source>
</evidence>
<name>A0A7S3EAE7_9RHOD</name>
<dbReference type="AlphaFoldDB" id="A0A7S3EAE7"/>
<dbReference type="InterPro" id="IPR002885">
    <property type="entry name" value="PPR_rpt"/>
</dbReference>
<evidence type="ECO:0000256" key="2">
    <source>
        <dbReference type="PROSITE-ProRule" id="PRU00708"/>
    </source>
</evidence>
<proteinExistence type="predicted"/>
<gene>
    <name evidence="3" type="ORF">RMAR00112_LOCUS9727</name>
</gene>
<organism evidence="3">
    <name type="scientific">Rhodosorus marinus</name>
    <dbReference type="NCBI Taxonomy" id="101924"/>
    <lineage>
        <taxon>Eukaryota</taxon>
        <taxon>Rhodophyta</taxon>
        <taxon>Stylonematophyceae</taxon>
        <taxon>Stylonematales</taxon>
        <taxon>Stylonemataceae</taxon>
        <taxon>Rhodosorus</taxon>
    </lineage>
</organism>
<dbReference type="PROSITE" id="PS51375">
    <property type="entry name" value="PPR"/>
    <property type="match status" value="1"/>
</dbReference>
<dbReference type="InterPro" id="IPR011990">
    <property type="entry name" value="TPR-like_helical_dom_sf"/>
</dbReference>